<feature type="region of interest" description="Disordered" evidence="3">
    <location>
        <begin position="1"/>
        <end position="21"/>
    </location>
</feature>
<protein>
    <submittedName>
        <fullName evidence="6">Phosphopantetheinyl transferase</fullName>
    </submittedName>
</protein>
<keyword evidence="7" id="KW-1185">Reference proteome</keyword>
<evidence type="ECO:0000256" key="1">
    <source>
        <dbReference type="ARBA" id="ARBA00010990"/>
    </source>
</evidence>
<evidence type="ECO:0000259" key="4">
    <source>
        <dbReference type="Pfam" id="PF01648"/>
    </source>
</evidence>
<feature type="domain" description="4'-phosphopantetheinyl transferase" evidence="4">
    <location>
        <begin position="171"/>
        <end position="237"/>
    </location>
</feature>
<dbReference type="GO" id="GO:0008897">
    <property type="term" value="F:holo-[acyl-carrier-protein] synthase activity"/>
    <property type="evidence" value="ECO:0007669"/>
    <property type="project" value="InterPro"/>
</dbReference>
<feature type="compositionally biased region" description="Pro residues" evidence="3">
    <location>
        <begin position="291"/>
        <end position="305"/>
    </location>
</feature>
<dbReference type="InterPro" id="IPR050559">
    <property type="entry name" value="P-Pant_transferase_sf"/>
</dbReference>
<dbReference type="Pfam" id="PF01648">
    <property type="entry name" value="ACPS"/>
    <property type="match status" value="1"/>
</dbReference>
<dbReference type="PANTHER" id="PTHR12215">
    <property type="entry name" value="PHOSPHOPANTETHEINE TRANSFERASE"/>
    <property type="match status" value="1"/>
</dbReference>
<dbReference type="Gene3D" id="3.90.470.20">
    <property type="entry name" value="4'-phosphopantetheinyl transferase domain"/>
    <property type="match status" value="1"/>
</dbReference>
<evidence type="ECO:0000313" key="6">
    <source>
        <dbReference type="EMBL" id="MBB5628304.1"/>
    </source>
</evidence>
<name>A0A7W8Z6D3_9ACTN</name>
<comment type="caution">
    <text evidence="6">The sequence shown here is derived from an EMBL/GenBank/DDBJ whole genome shotgun (WGS) entry which is preliminary data.</text>
</comment>
<dbReference type="InterPro" id="IPR041354">
    <property type="entry name" value="4PPT_N"/>
</dbReference>
<dbReference type="InterPro" id="IPR037143">
    <property type="entry name" value="4-PPantetheinyl_Trfase_dom_sf"/>
</dbReference>
<feature type="compositionally biased region" description="Low complexity" evidence="3">
    <location>
        <begin position="1"/>
        <end position="13"/>
    </location>
</feature>
<evidence type="ECO:0000256" key="2">
    <source>
        <dbReference type="ARBA" id="ARBA00022679"/>
    </source>
</evidence>
<sequence length="355" mass="37194">MTTPTRPALATTARTKRKEDATTACLTPGAADRPNRTENVTTTTCLTPGAVGRPKRTEDVTTDLVVVRPGVWVACAVIGLEPGGGPAGGTRFHTADDLRQAGGMHARRRREFLAGRALLRLLLGAAAPAVRHAEVRAGPRGRPMLAGHPWVGVSVSHDQGLVAAAVAPHRRVGVDVQRPATASSRMVGRIFGRHAGLVRELPAADQEAAVAWAWTAQEACAKADGRGLAARPWRIEVPPEAETGAWGPYRWTSLRAVSAIPLSYALGPPHAPHPLPPIPYRAPHPLPPIPYRAPHPLPPIPPHAPSPLAAHSTAQPSPHPSSATGSRSCTPSTPRIPVSLSSAVRGGFDDGKDGA</sequence>
<dbReference type="InterPro" id="IPR008278">
    <property type="entry name" value="4-PPantetheinyl_Trfase_dom"/>
</dbReference>
<dbReference type="SUPFAM" id="SSF56214">
    <property type="entry name" value="4'-phosphopantetheinyl transferase"/>
    <property type="match status" value="2"/>
</dbReference>
<dbReference type="PANTHER" id="PTHR12215:SF10">
    <property type="entry name" value="L-AMINOADIPATE-SEMIALDEHYDE DEHYDROGENASE-PHOSPHOPANTETHEINYL TRANSFERASE"/>
    <property type="match status" value="1"/>
</dbReference>
<feature type="compositionally biased region" description="Polar residues" evidence="3">
    <location>
        <begin position="313"/>
        <end position="333"/>
    </location>
</feature>
<reference evidence="6 7" key="1">
    <citation type="submission" date="2020-08" db="EMBL/GenBank/DDBJ databases">
        <title>Sequencing the genomes of 1000 actinobacteria strains.</title>
        <authorList>
            <person name="Klenk H.-P."/>
        </authorList>
    </citation>
    <scope>NUCLEOTIDE SEQUENCE [LARGE SCALE GENOMIC DNA]</scope>
    <source>
        <strain evidence="6 7">DSM 45790</strain>
    </source>
</reference>
<gene>
    <name evidence="6" type="ORF">BJ981_004003</name>
</gene>
<evidence type="ECO:0000259" key="5">
    <source>
        <dbReference type="Pfam" id="PF17837"/>
    </source>
</evidence>
<feature type="region of interest" description="Disordered" evidence="3">
    <location>
        <begin position="291"/>
        <end position="355"/>
    </location>
</feature>
<dbReference type="EMBL" id="JACHBR010000001">
    <property type="protein sequence ID" value="MBB5628304.1"/>
    <property type="molecule type" value="Genomic_DNA"/>
</dbReference>
<dbReference type="Proteomes" id="UP000588112">
    <property type="component" value="Unassembled WGS sequence"/>
</dbReference>
<comment type="similarity">
    <text evidence="1">Belongs to the P-Pant transferase superfamily. Gsp/Sfp/HetI/AcpT family.</text>
</comment>
<proteinExistence type="inferred from homology"/>
<dbReference type="GO" id="GO:0019878">
    <property type="term" value="P:lysine biosynthetic process via aminoadipic acid"/>
    <property type="evidence" value="ECO:0007669"/>
    <property type="project" value="TreeGrafter"/>
</dbReference>
<dbReference type="GO" id="GO:0005829">
    <property type="term" value="C:cytosol"/>
    <property type="evidence" value="ECO:0007669"/>
    <property type="project" value="TreeGrafter"/>
</dbReference>
<dbReference type="RefSeq" id="WP_184612844.1">
    <property type="nucleotide sequence ID" value="NZ_BOOS01000064.1"/>
</dbReference>
<evidence type="ECO:0000256" key="3">
    <source>
        <dbReference type="SAM" id="MobiDB-lite"/>
    </source>
</evidence>
<dbReference type="GO" id="GO:0000287">
    <property type="term" value="F:magnesium ion binding"/>
    <property type="evidence" value="ECO:0007669"/>
    <property type="project" value="InterPro"/>
</dbReference>
<organism evidence="6 7">
    <name type="scientific">Sphaerisporangium krabiense</name>
    <dbReference type="NCBI Taxonomy" id="763782"/>
    <lineage>
        <taxon>Bacteria</taxon>
        <taxon>Bacillati</taxon>
        <taxon>Actinomycetota</taxon>
        <taxon>Actinomycetes</taxon>
        <taxon>Streptosporangiales</taxon>
        <taxon>Streptosporangiaceae</taxon>
        <taxon>Sphaerisporangium</taxon>
    </lineage>
</organism>
<keyword evidence="2 6" id="KW-0808">Transferase</keyword>
<dbReference type="AlphaFoldDB" id="A0A7W8Z6D3"/>
<feature type="domain" description="4'-phosphopantetheinyl transferase N-terminal" evidence="5">
    <location>
        <begin position="104"/>
        <end position="167"/>
    </location>
</feature>
<accession>A0A7W8Z6D3</accession>
<evidence type="ECO:0000313" key="7">
    <source>
        <dbReference type="Proteomes" id="UP000588112"/>
    </source>
</evidence>
<dbReference type="Pfam" id="PF17837">
    <property type="entry name" value="4PPT_N"/>
    <property type="match status" value="1"/>
</dbReference>